<dbReference type="InterPro" id="IPR010473">
    <property type="entry name" value="GTPase-bd"/>
</dbReference>
<proteinExistence type="predicted"/>
<comment type="caution">
    <text evidence="3">The sequence shown here is derived from an EMBL/GenBank/DDBJ whole genome shotgun (WGS) entry which is preliminary data.</text>
</comment>
<reference evidence="3" key="1">
    <citation type="submission" date="2020-05" db="EMBL/GenBank/DDBJ databases">
        <title>Phylogenomic resolution of chytrid fungi.</title>
        <authorList>
            <person name="Stajich J.E."/>
            <person name="Amses K."/>
            <person name="Simmons R."/>
            <person name="Seto K."/>
            <person name="Myers J."/>
            <person name="Bonds A."/>
            <person name="Quandt C.A."/>
            <person name="Barry K."/>
            <person name="Liu P."/>
            <person name="Grigoriev I."/>
            <person name="Longcore J.E."/>
            <person name="James T.Y."/>
        </authorList>
    </citation>
    <scope>NUCLEOTIDE SEQUENCE</scope>
    <source>
        <strain evidence="3">JEL0379</strain>
    </source>
</reference>
<dbReference type="GO" id="GO:0030036">
    <property type="term" value="P:actin cytoskeleton organization"/>
    <property type="evidence" value="ECO:0007669"/>
    <property type="project" value="InterPro"/>
</dbReference>
<dbReference type="Proteomes" id="UP001212152">
    <property type="component" value="Unassembled WGS sequence"/>
</dbReference>
<dbReference type="GO" id="GO:0031267">
    <property type="term" value="F:small GTPase binding"/>
    <property type="evidence" value="ECO:0007669"/>
    <property type="project" value="InterPro"/>
</dbReference>
<dbReference type="Gene3D" id="1.25.10.10">
    <property type="entry name" value="Leucine-rich Repeat Variant"/>
    <property type="match status" value="1"/>
</dbReference>
<dbReference type="InterPro" id="IPR011989">
    <property type="entry name" value="ARM-like"/>
</dbReference>
<dbReference type="SUPFAM" id="SSF48371">
    <property type="entry name" value="ARM repeat"/>
    <property type="match status" value="1"/>
</dbReference>
<feature type="region of interest" description="Disordered" evidence="1">
    <location>
        <begin position="1"/>
        <end position="31"/>
    </location>
</feature>
<feature type="region of interest" description="Disordered" evidence="1">
    <location>
        <begin position="607"/>
        <end position="636"/>
    </location>
</feature>
<protein>
    <recommendedName>
        <fullName evidence="2">Formin GTPase-binding domain-containing protein</fullName>
    </recommendedName>
</protein>
<dbReference type="EMBL" id="JADGJQ010000061">
    <property type="protein sequence ID" value="KAJ3174740.1"/>
    <property type="molecule type" value="Genomic_DNA"/>
</dbReference>
<evidence type="ECO:0000259" key="2">
    <source>
        <dbReference type="SMART" id="SM01140"/>
    </source>
</evidence>
<dbReference type="AlphaFoldDB" id="A0AAD5XKT0"/>
<feature type="compositionally biased region" description="Basic and acidic residues" evidence="1">
    <location>
        <begin position="627"/>
        <end position="636"/>
    </location>
</feature>
<feature type="domain" description="Formin GTPase-binding" evidence="2">
    <location>
        <begin position="74"/>
        <end position="385"/>
    </location>
</feature>
<evidence type="ECO:0000313" key="3">
    <source>
        <dbReference type="EMBL" id="KAJ3174740.1"/>
    </source>
</evidence>
<evidence type="ECO:0000313" key="4">
    <source>
        <dbReference type="Proteomes" id="UP001212152"/>
    </source>
</evidence>
<organism evidence="3 4">
    <name type="scientific">Geranomyces variabilis</name>
    <dbReference type="NCBI Taxonomy" id="109894"/>
    <lineage>
        <taxon>Eukaryota</taxon>
        <taxon>Fungi</taxon>
        <taxon>Fungi incertae sedis</taxon>
        <taxon>Chytridiomycota</taxon>
        <taxon>Chytridiomycota incertae sedis</taxon>
        <taxon>Chytridiomycetes</taxon>
        <taxon>Spizellomycetales</taxon>
        <taxon>Powellomycetaceae</taxon>
        <taxon>Geranomyces</taxon>
    </lineage>
</organism>
<accession>A0AAD5XKT0</accession>
<sequence length="636" mass="68745">MSRFFRSKSSTTVTPAVPPSPPTSLTPTSKLESAGVITDLNDAEKPKAAVFTSAAAPQQQQQQLLNAPVTAGGEGMPSRDVVDGWFDEIMASLGPRASRHHPRLNSQPHLTTESKWELVRAYRLLNTTPTPASVLTKSPHADPKKIAQAEAKDATIKEQGATPQAMIAALGCAVAAADRAAEDESTGKVVWGDGLLWALKDLKVALGAALAEWPETFLRLGGLEHLGSLLMCIADKADRTTEDWAVYTEILRSLRCLARTRESTRRLGATPSVLTGLARTLFGSWRGDHPEHPTHLDGCAKAGLRQLEGCCGGGRHAHVTRPGSAPPPVAAAADPHLLSRQRWKKRDSHNPISRYAEPSPTAATTLRPPLAARTLGLEILIAMLEHNGVHAWSLIMAALDALTATDSASVRTTTSLAPRTLLPWGATFSPVVLARARAWGGFPLRRHEAWERLQRETKRPAIGCKMKPVSAENVDPTMAVGEDAGAEEARCFLDRNLDFIVALMSCEETVVATASALNHAGLKRILMKLYLTPDASTAARVTAFHLRHRRFFRVHARLEIEQFCGYIEEEHLALPPAPLSRSPPYPPLDPDAPLADVPSMYVRSESASGSDWSVSDDEEEFAGDGGLQRRLEAVSA</sequence>
<name>A0AAD5XKT0_9FUNG</name>
<evidence type="ECO:0000256" key="1">
    <source>
        <dbReference type="SAM" id="MobiDB-lite"/>
    </source>
</evidence>
<dbReference type="SMART" id="SM01140">
    <property type="entry name" value="Drf_GBD"/>
    <property type="match status" value="1"/>
</dbReference>
<gene>
    <name evidence="3" type="ORF">HDU87_006989</name>
</gene>
<dbReference type="GO" id="GO:0003779">
    <property type="term" value="F:actin binding"/>
    <property type="evidence" value="ECO:0007669"/>
    <property type="project" value="InterPro"/>
</dbReference>
<dbReference type="Pfam" id="PF06371">
    <property type="entry name" value="Drf_GBD"/>
    <property type="match status" value="1"/>
</dbReference>
<dbReference type="InterPro" id="IPR016024">
    <property type="entry name" value="ARM-type_fold"/>
</dbReference>
<keyword evidence="4" id="KW-1185">Reference proteome</keyword>